<dbReference type="RefSeq" id="WP_075904648.1">
    <property type="nucleotide sequence ID" value="NZ_MKZS01000001.1"/>
</dbReference>
<dbReference type="InterPro" id="IPR029024">
    <property type="entry name" value="TerB-like"/>
</dbReference>
<dbReference type="Gene3D" id="1.10.3680.10">
    <property type="entry name" value="TerB-like"/>
    <property type="match status" value="1"/>
</dbReference>
<feature type="domain" description="Co-chaperone DjlA N-terminal" evidence="1">
    <location>
        <begin position="34"/>
        <end position="146"/>
    </location>
</feature>
<dbReference type="Pfam" id="PF05099">
    <property type="entry name" value="TerB"/>
    <property type="match status" value="1"/>
</dbReference>
<reference evidence="2 3" key="1">
    <citation type="submission" date="2016-10" db="EMBL/GenBank/DDBJ databases">
        <title>Comparative genomics uncovers the prolific and rare metabolic potential of the cyanobacterial genus Moorea.</title>
        <authorList>
            <person name="Leao T."/>
            <person name="Castelao G."/>
            <person name="Korobeynikov A."/>
            <person name="Monroe E.A."/>
            <person name="Podell S."/>
            <person name="Glukhov E."/>
            <person name="Allen E."/>
            <person name="Gerwick W.H."/>
            <person name="Gerwick L."/>
        </authorList>
    </citation>
    <scope>NUCLEOTIDE SEQUENCE [LARGE SCALE GENOMIC DNA]</scope>
    <source>
        <strain evidence="2 3">PNG5-198</strain>
    </source>
</reference>
<dbReference type="SUPFAM" id="SSF158682">
    <property type="entry name" value="TerB-like"/>
    <property type="match status" value="1"/>
</dbReference>
<gene>
    <name evidence="2" type="ORF">BJP37_29415</name>
</gene>
<dbReference type="Proteomes" id="UP000186657">
    <property type="component" value="Unassembled WGS sequence"/>
</dbReference>
<protein>
    <recommendedName>
        <fullName evidence="1">Co-chaperone DjlA N-terminal domain-containing protein</fullName>
    </recommendedName>
</protein>
<name>A0A1U7N9D2_9CYAN</name>
<sequence>MSNGKALQPSPYSKRQYNIHQPGDFDVAVNYSRVLLAIAGAEGELAEAELDWYIDELVLFGCTEEYLPEISKEYIATVKNLNWKDVNLEELLENINFDFPMNSPKVILYQAIKMCRADRDYHQKEKEAIRKAAQILGVSITDVITIESLVEMEDAAEKLRYSVLETIG</sequence>
<keyword evidence="3" id="KW-1185">Reference proteome</keyword>
<dbReference type="EMBL" id="MKZS01000001">
    <property type="protein sequence ID" value="OLT62535.1"/>
    <property type="molecule type" value="Genomic_DNA"/>
</dbReference>
<evidence type="ECO:0000313" key="2">
    <source>
        <dbReference type="EMBL" id="OLT62535.1"/>
    </source>
</evidence>
<organism evidence="2 3">
    <name type="scientific">Moorena bouillonii PNG</name>
    <dbReference type="NCBI Taxonomy" id="568701"/>
    <lineage>
        <taxon>Bacteria</taxon>
        <taxon>Bacillati</taxon>
        <taxon>Cyanobacteriota</taxon>
        <taxon>Cyanophyceae</taxon>
        <taxon>Coleofasciculales</taxon>
        <taxon>Coleofasciculaceae</taxon>
        <taxon>Moorena</taxon>
    </lineage>
</organism>
<comment type="caution">
    <text evidence="2">The sequence shown here is derived from an EMBL/GenBank/DDBJ whole genome shotgun (WGS) entry which is preliminary data.</text>
</comment>
<evidence type="ECO:0000259" key="1">
    <source>
        <dbReference type="Pfam" id="PF05099"/>
    </source>
</evidence>
<dbReference type="AlphaFoldDB" id="A0A1U7N9D2"/>
<accession>A0A1U7N9D2</accession>
<evidence type="ECO:0000313" key="3">
    <source>
        <dbReference type="Proteomes" id="UP000186657"/>
    </source>
</evidence>
<proteinExistence type="predicted"/>
<dbReference type="InterPro" id="IPR007791">
    <property type="entry name" value="DjlA_N"/>
</dbReference>